<evidence type="ECO:0000313" key="1">
    <source>
        <dbReference type="EMBL" id="KAL3680726.1"/>
    </source>
</evidence>
<protein>
    <recommendedName>
        <fullName evidence="3">Reverse transcriptase</fullName>
    </recommendedName>
</protein>
<gene>
    <name evidence="1" type="ORF">R1sor_023682</name>
</gene>
<sequence length="392" mass="45275">MRPDLMTRPGVLQAAEDTWRNHPHWVRDECKKWAMALGRIRALLMKERDNQNRDTEEVEVLQTQLQRILHERPTEDNKNEFETAKQAQENITVLRLEDGSTITEEEDIFKLVEENYSQLYTQDQKNDTTWANRQEALNLIDQRLTAAQNRVLRELPELELIEKTVRSLPRDKSPGLDGVVAEVLNLGCEVATPGTNFKYLGISSSCPVDEKQISAGIIKKIENRLAHWSNRLLSWPAKTILLRHVLAATPLYQLMSVGLDGEGLDGLERLCRQFMWGWNDLKNPKTSLVAWDRVTQQKQDGGLNWSRFRDKAAAMHIKCILRILKGEETEWAQLAKSLILRTLRDGSYQRERCQWRLEDALLMSNIQKIRGSPTLSRMLRSWCRGKKAVKVG</sequence>
<keyword evidence="2" id="KW-1185">Reference proteome</keyword>
<accession>A0ABD3GSD5</accession>
<organism evidence="1 2">
    <name type="scientific">Riccia sorocarpa</name>
    <dbReference type="NCBI Taxonomy" id="122646"/>
    <lineage>
        <taxon>Eukaryota</taxon>
        <taxon>Viridiplantae</taxon>
        <taxon>Streptophyta</taxon>
        <taxon>Embryophyta</taxon>
        <taxon>Marchantiophyta</taxon>
        <taxon>Marchantiopsida</taxon>
        <taxon>Marchantiidae</taxon>
        <taxon>Marchantiales</taxon>
        <taxon>Ricciaceae</taxon>
        <taxon>Riccia</taxon>
    </lineage>
</organism>
<dbReference type="AlphaFoldDB" id="A0ABD3GSD5"/>
<name>A0ABD3GSD5_9MARC</name>
<comment type="caution">
    <text evidence="1">The sequence shown here is derived from an EMBL/GenBank/DDBJ whole genome shotgun (WGS) entry which is preliminary data.</text>
</comment>
<dbReference type="PANTHER" id="PTHR33116">
    <property type="entry name" value="REVERSE TRANSCRIPTASE ZINC-BINDING DOMAIN-CONTAINING PROTEIN-RELATED-RELATED"/>
    <property type="match status" value="1"/>
</dbReference>
<proteinExistence type="predicted"/>
<reference evidence="1 2" key="1">
    <citation type="submission" date="2024-09" db="EMBL/GenBank/DDBJ databases">
        <title>Chromosome-scale assembly of Riccia sorocarpa.</title>
        <authorList>
            <person name="Paukszto L."/>
        </authorList>
    </citation>
    <scope>NUCLEOTIDE SEQUENCE [LARGE SCALE GENOMIC DNA]</scope>
    <source>
        <strain evidence="1">LP-2024</strain>
        <tissue evidence="1">Aerial parts of the thallus</tissue>
    </source>
</reference>
<dbReference type="EMBL" id="JBJQOH010000007">
    <property type="protein sequence ID" value="KAL3680726.1"/>
    <property type="molecule type" value="Genomic_DNA"/>
</dbReference>
<evidence type="ECO:0000313" key="2">
    <source>
        <dbReference type="Proteomes" id="UP001633002"/>
    </source>
</evidence>
<dbReference type="PANTHER" id="PTHR33116:SF86">
    <property type="entry name" value="REVERSE TRANSCRIPTASE DOMAIN-CONTAINING PROTEIN"/>
    <property type="match status" value="1"/>
</dbReference>
<dbReference type="Proteomes" id="UP001633002">
    <property type="component" value="Unassembled WGS sequence"/>
</dbReference>
<evidence type="ECO:0008006" key="3">
    <source>
        <dbReference type="Google" id="ProtNLM"/>
    </source>
</evidence>